<dbReference type="EMBL" id="JAERRI010000019">
    <property type="protein sequence ID" value="MBL1093377.1"/>
    <property type="molecule type" value="Genomic_DNA"/>
</dbReference>
<evidence type="ECO:0000313" key="1">
    <source>
        <dbReference type="EMBL" id="MBL1093377.1"/>
    </source>
</evidence>
<keyword evidence="2" id="KW-1185">Reference proteome</keyword>
<proteinExistence type="predicted"/>
<name>A0ABS1N005_9ACTN</name>
<evidence type="ECO:0000313" key="2">
    <source>
        <dbReference type="Proteomes" id="UP000629371"/>
    </source>
</evidence>
<organism evidence="1 2">
    <name type="scientific">Streptomyces siderophoricus</name>
    <dbReference type="NCBI Taxonomy" id="2802281"/>
    <lineage>
        <taxon>Bacteria</taxon>
        <taxon>Bacillati</taxon>
        <taxon>Actinomycetota</taxon>
        <taxon>Actinomycetes</taxon>
        <taxon>Kitasatosporales</taxon>
        <taxon>Streptomycetaceae</taxon>
        <taxon>Streptomyces</taxon>
    </lineage>
</organism>
<dbReference type="Pfam" id="PF19859">
    <property type="entry name" value="DUF6333"/>
    <property type="match status" value="1"/>
</dbReference>
<reference evidence="1 2" key="1">
    <citation type="submission" date="2021-01" db="EMBL/GenBank/DDBJ databases">
        <title>WGS of actinomycetes isolated from Thailand.</title>
        <authorList>
            <person name="Thawai C."/>
        </authorList>
    </citation>
    <scope>NUCLEOTIDE SEQUENCE [LARGE SCALE GENOMIC DNA]</scope>
    <source>
        <strain evidence="1 2">CH9-7</strain>
    </source>
</reference>
<dbReference type="Proteomes" id="UP000629371">
    <property type="component" value="Unassembled WGS sequence"/>
</dbReference>
<accession>A0ABS1N005</accession>
<comment type="caution">
    <text evidence="1">The sequence shown here is derived from an EMBL/GenBank/DDBJ whole genome shotgun (WGS) entry which is preliminary data.</text>
</comment>
<sequence length="188" mass="20439">MIDDVLEDLGPRKGSDTYTVGTRADLDIIQVGVWGNVISVSTPAYADDGNDMPLLYEAERLRKRYPDALIVGRCEVHCGAEHTEDLVMVPDGPMFHACGWPSDDPFVLTGDPAAVMAACGVTAEMLEDLDIWFDLDDDPDENDWGGVATACLGAADPWGRADVEYASLRVRHSESATSHMESLFFITG</sequence>
<gene>
    <name evidence="1" type="ORF">JK360_29285</name>
</gene>
<protein>
    <submittedName>
        <fullName evidence="1">Uncharacterized protein</fullName>
    </submittedName>
</protein>